<feature type="compositionally biased region" description="Pro residues" evidence="1">
    <location>
        <begin position="345"/>
        <end position="359"/>
    </location>
</feature>
<comment type="caution">
    <text evidence="4">The sequence shown here is derived from an EMBL/GenBank/DDBJ whole genome shotgun (WGS) entry which is preliminary data.</text>
</comment>
<evidence type="ECO:0000259" key="3">
    <source>
        <dbReference type="Pfam" id="PF23041"/>
    </source>
</evidence>
<feature type="domain" description="DUF7036" evidence="3">
    <location>
        <begin position="218"/>
        <end position="308"/>
    </location>
</feature>
<organism evidence="4 5">
    <name type="scientific">Hevea brasiliensis</name>
    <name type="common">Para rubber tree</name>
    <name type="synonym">Siphonia brasiliensis</name>
    <dbReference type="NCBI Taxonomy" id="3981"/>
    <lineage>
        <taxon>Eukaryota</taxon>
        <taxon>Viridiplantae</taxon>
        <taxon>Streptophyta</taxon>
        <taxon>Embryophyta</taxon>
        <taxon>Tracheophyta</taxon>
        <taxon>Spermatophyta</taxon>
        <taxon>Magnoliopsida</taxon>
        <taxon>eudicotyledons</taxon>
        <taxon>Gunneridae</taxon>
        <taxon>Pentapetalae</taxon>
        <taxon>rosids</taxon>
        <taxon>fabids</taxon>
        <taxon>Malpighiales</taxon>
        <taxon>Euphorbiaceae</taxon>
        <taxon>Crotonoideae</taxon>
        <taxon>Micrandreae</taxon>
        <taxon>Hevea</taxon>
    </lineage>
</organism>
<proteinExistence type="predicted"/>
<feature type="transmembrane region" description="Helical" evidence="2">
    <location>
        <begin position="46"/>
        <end position="69"/>
    </location>
</feature>
<dbReference type="InterPro" id="IPR055464">
    <property type="entry name" value="DUF7036"/>
</dbReference>
<gene>
    <name evidence="4" type="ORF">P3X46_024418</name>
</gene>
<dbReference type="EMBL" id="JARPOI010000014">
    <property type="protein sequence ID" value="KAJ9158874.1"/>
    <property type="molecule type" value="Genomic_DNA"/>
</dbReference>
<evidence type="ECO:0000313" key="4">
    <source>
        <dbReference type="EMBL" id="KAJ9158874.1"/>
    </source>
</evidence>
<evidence type="ECO:0000256" key="2">
    <source>
        <dbReference type="SAM" id="Phobius"/>
    </source>
</evidence>
<feature type="compositionally biased region" description="Low complexity" evidence="1">
    <location>
        <begin position="405"/>
        <end position="420"/>
    </location>
</feature>
<protein>
    <recommendedName>
        <fullName evidence="3">DUF7036 domain-containing protein</fullName>
    </recommendedName>
</protein>
<feature type="compositionally biased region" description="Low complexity" evidence="1">
    <location>
        <begin position="451"/>
        <end position="466"/>
    </location>
</feature>
<accession>A0ABQ9L2F0</accession>
<name>A0ABQ9L2F0_HEVBR</name>
<feature type="region of interest" description="Disordered" evidence="1">
    <location>
        <begin position="1"/>
        <end position="26"/>
    </location>
</feature>
<evidence type="ECO:0000256" key="1">
    <source>
        <dbReference type="SAM" id="MobiDB-lite"/>
    </source>
</evidence>
<dbReference type="Proteomes" id="UP001174677">
    <property type="component" value="Chromosome 14"/>
</dbReference>
<reference evidence="4" key="1">
    <citation type="journal article" date="2023" name="Plant Biotechnol. J.">
        <title>Chromosome-level wild Hevea brasiliensis genome provides new tools for genomic-assisted breeding and valuable loci to elevate rubber yield.</title>
        <authorList>
            <person name="Cheng H."/>
            <person name="Song X."/>
            <person name="Hu Y."/>
            <person name="Wu T."/>
            <person name="Yang Q."/>
            <person name="An Z."/>
            <person name="Feng S."/>
            <person name="Deng Z."/>
            <person name="Wu W."/>
            <person name="Zeng X."/>
            <person name="Tu M."/>
            <person name="Wang X."/>
            <person name="Huang H."/>
        </authorList>
    </citation>
    <scope>NUCLEOTIDE SEQUENCE</scope>
    <source>
        <strain evidence="4">MT/VB/25A 57/8</strain>
    </source>
</reference>
<dbReference type="Pfam" id="PF23041">
    <property type="entry name" value="DUF7036"/>
    <property type="match status" value="2"/>
</dbReference>
<evidence type="ECO:0000313" key="5">
    <source>
        <dbReference type="Proteomes" id="UP001174677"/>
    </source>
</evidence>
<dbReference type="PANTHER" id="PTHR33826:SF4">
    <property type="entry name" value="F20B24.21"/>
    <property type="match status" value="1"/>
</dbReference>
<keyword evidence="2" id="KW-0472">Membrane</keyword>
<keyword evidence="5" id="KW-1185">Reference proteome</keyword>
<dbReference type="PANTHER" id="PTHR33826">
    <property type="entry name" value="F20B24.21"/>
    <property type="match status" value="1"/>
</dbReference>
<sequence>MGKELEQNLPQQRSRESGNRGGRGGGSSGLFCERCSMGLSIISKEFSFRCFFALILSLSLLVSGIFWILPFRTAKLDAFDAQDAIKLRATVQAYFRLQKPVSQLVPHIGRLEYDINDEIGVPNAKVAILSMHQSGASNWTDVVFGVLSDSINAQINQVSLSVLRSSLIEVFLQESNLTLTISIFGQPSMFEILKFPGGITVIPVPYASLWQMPQILFNFTLNNSLAEILDNLTELRDQLKFGLQLRPYENVVVQITNTAGSTINPPVTVQASVVSDLGSLLPQRLKQLAQTITDSPTKNLGLNNSVFGKVKSVILSSYLKGTLHANPPTPSPAPSPELSEYAEPPISPCPTFSPSPTPASSPSDDIDSHATSPKYGPHHSLPPVNSAAPSTVIADPPHPCGHQGSPISPSSSPSHSNRSPYLRSVDPQSQLAPGLSPVPQVSYGSMPRKGSVSQVLAPSPSAPSPSSVAVSPFYKEIWWLGFSGLLIFHLLCCSH</sequence>
<keyword evidence="2" id="KW-0812">Transmembrane</keyword>
<feature type="region of interest" description="Disordered" evidence="1">
    <location>
        <begin position="325"/>
        <end position="466"/>
    </location>
</feature>
<feature type="domain" description="DUF7036" evidence="3">
    <location>
        <begin position="94"/>
        <end position="185"/>
    </location>
</feature>
<keyword evidence="2" id="KW-1133">Transmembrane helix</keyword>